<dbReference type="HOGENOM" id="CLU_2467355_0_0_11"/>
<dbReference type="Proteomes" id="UP000006001">
    <property type="component" value="Unassembled WGS sequence"/>
</dbReference>
<evidence type="ECO:0000256" key="1">
    <source>
        <dbReference type="SAM" id="MobiDB-lite"/>
    </source>
</evidence>
<feature type="compositionally biased region" description="Basic and acidic residues" evidence="1">
    <location>
        <begin position="15"/>
        <end position="25"/>
    </location>
</feature>
<comment type="caution">
    <text evidence="2">The sequence shown here is derived from an EMBL/GenBank/DDBJ whole genome shotgun (WGS) entry which is preliminary data.</text>
</comment>
<gene>
    <name evidence="2" type="ORF">HMPREF0762_01884</name>
</gene>
<feature type="compositionally biased region" description="Basic and acidic residues" evidence="1">
    <location>
        <begin position="45"/>
        <end position="54"/>
    </location>
</feature>
<reference evidence="2" key="1">
    <citation type="submission" date="2009-10" db="EMBL/GenBank/DDBJ databases">
        <authorList>
            <person name="Weinstock G."/>
            <person name="Sodergren E."/>
            <person name="Clifton S."/>
            <person name="Fulton L."/>
            <person name="Fulton B."/>
            <person name="Courtney L."/>
            <person name="Fronick C."/>
            <person name="Harrison M."/>
            <person name="Strong C."/>
            <person name="Farmer C."/>
            <person name="Delahaunty K."/>
            <person name="Markovic C."/>
            <person name="Hall O."/>
            <person name="Minx P."/>
            <person name="Tomlinson C."/>
            <person name="Mitreva M."/>
            <person name="Nelson J."/>
            <person name="Hou S."/>
            <person name="Wollam A."/>
            <person name="Pepin K.H."/>
            <person name="Johnson M."/>
            <person name="Bhonagiri V."/>
            <person name="Nash W.E."/>
            <person name="Warren W."/>
            <person name="Chinwalla A."/>
            <person name="Mardis E.R."/>
            <person name="Wilson R.K."/>
        </authorList>
    </citation>
    <scope>NUCLEOTIDE SEQUENCE [LARGE SCALE GENOMIC DNA]</scope>
    <source>
        <strain evidence="2">ATCC 700122</strain>
    </source>
</reference>
<feature type="compositionally biased region" description="Polar residues" evidence="1">
    <location>
        <begin position="27"/>
        <end position="36"/>
    </location>
</feature>
<keyword evidence="3" id="KW-1185">Reference proteome</keyword>
<organism evidence="2 3">
    <name type="scientific">Slackia exigua (strain ATCC 700122 / DSM 15923 / CIP 105133 / JCM 11022 / KCTC 5966 / S-7)</name>
    <dbReference type="NCBI Taxonomy" id="649764"/>
    <lineage>
        <taxon>Bacteria</taxon>
        <taxon>Bacillati</taxon>
        <taxon>Actinomycetota</taxon>
        <taxon>Coriobacteriia</taxon>
        <taxon>Eggerthellales</taxon>
        <taxon>Eggerthellaceae</taxon>
        <taxon>Slackia</taxon>
    </lineage>
</organism>
<protein>
    <submittedName>
        <fullName evidence="2">Uncharacterized protein</fullName>
    </submittedName>
</protein>
<feature type="region of interest" description="Disordered" evidence="1">
    <location>
        <begin position="1"/>
        <end position="88"/>
    </location>
</feature>
<dbReference type="EMBL" id="ACUX02000019">
    <property type="protein sequence ID" value="EEZ60407.1"/>
    <property type="molecule type" value="Genomic_DNA"/>
</dbReference>
<dbReference type="AlphaFoldDB" id="D0WJ59"/>
<name>D0WJ59_SLAES</name>
<evidence type="ECO:0000313" key="3">
    <source>
        <dbReference type="Proteomes" id="UP000006001"/>
    </source>
</evidence>
<sequence>MYGDAIFDPGLKAETQPERPCRREGPNGSNLSQSSGRAAVPLPSEEERLREKRCAARCMPASSASADESRSVESPVRRKGAFSFPVSR</sequence>
<proteinExistence type="predicted"/>
<evidence type="ECO:0000313" key="2">
    <source>
        <dbReference type="EMBL" id="EEZ60407.1"/>
    </source>
</evidence>
<accession>D0WJ59</accession>